<dbReference type="InterPro" id="IPR029787">
    <property type="entry name" value="Nucleotide_cyclase"/>
</dbReference>
<dbReference type="EMBL" id="QWJJ01000007">
    <property type="protein sequence ID" value="RII38877.1"/>
    <property type="molecule type" value="Genomic_DNA"/>
</dbReference>
<feature type="region of interest" description="Disordered" evidence="1">
    <location>
        <begin position="515"/>
        <end position="678"/>
    </location>
</feature>
<organism evidence="5 6">
    <name type="scientific">Pseudooceanicola sediminis</name>
    <dbReference type="NCBI Taxonomy" id="2211117"/>
    <lineage>
        <taxon>Bacteria</taxon>
        <taxon>Pseudomonadati</taxon>
        <taxon>Pseudomonadota</taxon>
        <taxon>Alphaproteobacteria</taxon>
        <taxon>Rhodobacterales</taxon>
        <taxon>Paracoccaceae</taxon>
        <taxon>Pseudooceanicola</taxon>
    </lineage>
</organism>
<dbReference type="SMART" id="SM00267">
    <property type="entry name" value="GGDEF"/>
    <property type="match status" value="1"/>
</dbReference>
<evidence type="ECO:0000259" key="4">
    <source>
        <dbReference type="PROSITE" id="PS50887"/>
    </source>
</evidence>
<keyword evidence="2" id="KW-0472">Membrane</keyword>
<feature type="domain" description="GGDEF" evidence="4">
    <location>
        <begin position="113"/>
        <end position="246"/>
    </location>
</feature>
<dbReference type="SUPFAM" id="SSF55073">
    <property type="entry name" value="Nucleotide cyclase"/>
    <property type="match status" value="1"/>
</dbReference>
<keyword evidence="2" id="KW-1133">Transmembrane helix</keyword>
<dbReference type="CDD" id="cd01949">
    <property type="entry name" value="GGDEF"/>
    <property type="match status" value="1"/>
</dbReference>
<comment type="caution">
    <text evidence="5">The sequence shown here is derived from an EMBL/GenBank/DDBJ whole genome shotgun (WGS) entry which is preliminary data.</text>
</comment>
<dbReference type="CDD" id="cd01948">
    <property type="entry name" value="EAL"/>
    <property type="match status" value="1"/>
</dbReference>
<keyword evidence="6" id="KW-1185">Reference proteome</keyword>
<evidence type="ECO:0000256" key="2">
    <source>
        <dbReference type="SAM" id="Phobius"/>
    </source>
</evidence>
<name>A0A399J2K9_9RHOB</name>
<dbReference type="OrthoDB" id="9814202at2"/>
<proteinExistence type="predicted"/>
<dbReference type="PROSITE" id="PS50883">
    <property type="entry name" value="EAL"/>
    <property type="match status" value="1"/>
</dbReference>
<dbReference type="Gene3D" id="3.30.70.270">
    <property type="match status" value="1"/>
</dbReference>
<dbReference type="Proteomes" id="UP000265848">
    <property type="component" value="Unassembled WGS sequence"/>
</dbReference>
<feature type="compositionally biased region" description="Low complexity" evidence="1">
    <location>
        <begin position="626"/>
        <end position="645"/>
    </location>
</feature>
<gene>
    <name evidence="5" type="ORF">DL237_09315</name>
</gene>
<sequence length="678" mass="73204">MNRTNILILIASIAVFALMHNADFYESLYRQTRLYEDYQLDELLNAFFVAAPALALALALRARSLSQEVRQREKAEATASRLANYDALTGLANRRLFHTEIVRRLAEAEATGTELNVLLVDLDRFKVINDLYGHDTGDSLLRTISARIRSAIRSTDLAARIGGDEFAILSDAPTVERAHLSLLRRLLSSIQEPIYAGEYQLGTTVSIGVASYPKDGKTAEDLLRQADQALYQAKAAGKNRYALFDDKLARAMHDRRTLEEDLRAALSPDRGEIVPYFQPILDLPSREVRQFEVMARWNHPQRGLIKAAQFAGVAEDIGMSDQLYRTILQQSCACALHWGQSISVNVSPAQFSDKQLVPKTLQILAETGFPPHRLELEISETALVQDFAQARRVIQGLRKVGIQVALDDFGTGYSGLRHLHALTVDRIKIDRSFVELTRTQMDIKIIVSAMIALGHSLGMTVTAEGIENDGEEAWLTEQGCDMGQGFLFSHPLQGTDAGRIAAQGRVDAAALDAGAPVLMPPPADQPTNASHASDDTADAPGVTSADGPPDMPPGRSCDMRPDIPADDMGPDDTGPYDMGPDDMGPDDMGPDKNGAEENGPDKNGPDDTGPGDPAGVTPTVLSRNLPSLPASTSSATMSPAPMALPITAPHAGQGPSGAMVGQASLNPPRHSPVKRSGT</sequence>
<reference evidence="5 6" key="1">
    <citation type="submission" date="2018-08" db="EMBL/GenBank/DDBJ databases">
        <title>Pseudooceanicola sediminis CY03 in the family Rhodobacteracea.</title>
        <authorList>
            <person name="Zhang Y.-J."/>
        </authorList>
    </citation>
    <scope>NUCLEOTIDE SEQUENCE [LARGE SCALE GENOMIC DNA]</scope>
    <source>
        <strain evidence="5 6">CY03</strain>
    </source>
</reference>
<dbReference type="NCBIfam" id="TIGR00254">
    <property type="entry name" value="GGDEF"/>
    <property type="match status" value="1"/>
</dbReference>
<evidence type="ECO:0000313" key="6">
    <source>
        <dbReference type="Proteomes" id="UP000265848"/>
    </source>
</evidence>
<keyword evidence="2" id="KW-0812">Transmembrane</keyword>
<feature type="transmembrane region" description="Helical" evidence="2">
    <location>
        <begin position="46"/>
        <end position="62"/>
    </location>
</feature>
<dbReference type="RefSeq" id="WP_119398787.1">
    <property type="nucleotide sequence ID" value="NZ_QWJJ01000007.1"/>
</dbReference>
<feature type="compositionally biased region" description="Basic and acidic residues" evidence="1">
    <location>
        <begin position="589"/>
        <end position="605"/>
    </location>
</feature>
<dbReference type="PANTHER" id="PTHR44757">
    <property type="entry name" value="DIGUANYLATE CYCLASE DGCP"/>
    <property type="match status" value="1"/>
</dbReference>
<dbReference type="FunFam" id="3.30.70.270:FF:000001">
    <property type="entry name" value="Diguanylate cyclase domain protein"/>
    <property type="match status" value="1"/>
</dbReference>
<dbReference type="GO" id="GO:0003824">
    <property type="term" value="F:catalytic activity"/>
    <property type="evidence" value="ECO:0007669"/>
    <property type="project" value="UniProtKB-ARBA"/>
</dbReference>
<dbReference type="SUPFAM" id="SSF141868">
    <property type="entry name" value="EAL domain-like"/>
    <property type="match status" value="1"/>
</dbReference>
<accession>A0A399J2K9</accession>
<dbReference type="PROSITE" id="PS50887">
    <property type="entry name" value="GGDEF"/>
    <property type="match status" value="1"/>
</dbReference>
<dbReference type="InterPro" id="IPR001633">
    <property type="entry name" value="EAL_dom"/>
</dbReference>
<dbReference type="Pfam" id="PF00563">
    <property type="entry name" value="EAL"/>
    <property type="match status" value="1"/>
</dbReference>
<dbReference type="AlphaFoldDB" id="A0A399J2K9"/>
<feature type="compositionally biased region" description="Low complexity" evidence="1">
    <location>
        <begin position="606"/>
        <end position="619"/>
    </location>
</feature>
<evidence type="ECO:0000313" key="5">
    <source>
        <dbReference type="EMBL" id="RII38877.1"/>
    </source>
</evidence>
<dbReference type="Pfam" id="PF00990">
    <property type="entry name" value="GGDEF"/>
    <property type="match status" value="1"/>
</dbReference>
<evidence type="ECO:0000259" key="3">
    <source>
        <dbReference type="PROSITE" id="PS50883"/>
    </source>
</evidence>
<dbReference type="PANTHER" id="PTHR44757:SF2">
    <property type="entry name" value="BIOFILM ARCHITECTURE MAINTENANCE PROTEIN MBAA"/>
    <property type="match status" value="1"/>
</dbReference>
<dbReference type="Gene3D" id="3.20.20.450">
    <property type="entry name" value="EAL domain"/>
    <property type="match status" value="1"/>
</dbReference>
<dbReference type="InterPro" id="IPR000160">
    <property type="entry name" value="GGDEF_dom"/>
</dbReference>
<dbReference type="InterPro" id="IPR043128">
    <property type="entry name" value="Rev_trsase/Diguanyl_cyclase"/>
</dbReference>
<protein>
    <submittedName>
        <fullName evidence="5">EAL domain-containing protein</fullName>
    </submittedName>
</protein>
<dbReference type="InterPro" id="IPR035919">
    <property type="entry name" value="EAL_sf"/>
</dbReference>
<feature type="domain" description="EAL" evidence="3">
    <location>
        <begin position="255"/>
        <end position="505"/>
    </location>
</feature>
<dbReference type="SMART" id="SM00052">
    <property type="entry name" value="EAL"/>
    <property type="match status" value="1"/>
</dbReference>
<evidence type="ECO:0000256" key="1">
    <source>
        <dbReference type="SAM" id="MobiDB-lite"/>
    </source>
</evidence>
<dbReference type="InterPro" id="IPR052155">
    <property type="entry name" value="Biofilm_reg_signaling"/>
</dbReference>